<reference key="2">
    <citation type="submission" date="2011-08" db="EMBL/GenBank/DDBJ databases">
        <title>Genome sequence of Naumovozyma castellii.</title>
        <authorList>
            <person name="Gordon J.L."/>
            <person name="Armisen D."/>
            <person name="Proux-Wera E."/>
            <person name="OhEigeartaigh S.S."/>
            <person name="Byrne K.P."/>
            <person name="Wolfe K.H."/>
        </authorList>
    </citation>
    <scope>NUCLEOTIDE SEQUENCE</scope>
    <source>
        <strain>Type strain:CBS 4309</strain>
    </source>
</reference>
<dbReference type="GO" id="GO:0005524">
    <property type="term" value="F:ATP binding"/>
    <property type="evidence" value="ECO:0007669"/>
    <property type="project" value="InterPro"/>
</dbReference>
<dbReference type="Proteomes" id="UP000001640">
    <property type="component" value="Chromosome 3"/>
</dbReference>
<evidence type="ECO:0000313" key="7">
    <source>
        <dbReference type="Proteomes" id="UP000001640"/>
    </source>
</evidence>
<dbReference type="PANTHER" id="PTHR10073">
    <property type="entry name" value="DNA MISMATCH REPAIR PROTEIN MLH, PMS, MUTL"/>
    <property type="match status" value="1"/>
</dbReference>
<dbReference type="Gene3D" id="3.30.565.10">
    <property type="entry name" value="Histidine kinase-like ATPase, C-terminal domain"/>
    <property type="match status" value="1"/>
</dbReference>
<dbReference type="InterPro" id="IPR014721">
    <property type="entry name" value="Ribsml_uS5_D2-typ_fold_subgr"/>
</dbReference>
<dbReference type="Gene3D" id="3.30.1370.100">
    <property type="entry name" value="MutL, C-terminal domain, regulatory subdomain"/>
    <property type="match status" value="1"/>
</dbReference>
<evidence type="ECO:0000256" key="2">
    <source>
        <dbReference type="ARBA" id="ARBA00022763"/>
    </source>
</evidence>
<evidence type="ECO:0000259" key="4">
    <source>
        <dbReference type="SMART" id="SM00853"/>
    </source>
</evidence>
<dbReference type="OrthoDB" id="429932at2759"/>
<dbReference type="GeneID" id="96902702"/>
<dbReference type="Pfam" id="PF13589">
    <property type="entry name" value="HATPase_c_3"/>
    <property type="match status" value="1"/>
</dbReference>
<dbReference type="GO" id="GO:0007131">
    <property type="term" value="P:reciprocal meiotic recombination"/>
    <property type="evidence" value="ECO:0007669"/>
    <property type="project" value="EnsemblFungi"/>
</dbReference>
<dbReference type="RefSeq" id="XP_003675485.1">
    <property type="nucleotide sequence ID" value="XM_003675437.1"/>
</dbReference>
<evidence type="ECO:0000259" key="5">
    <source>
        <dbReference type="SMART" id="SM01340"/>
    </source>
</evidence>
<dbReference type="Gene3D" id="3.30.1540.20">
    <property type="entry name" value="MutL, C-terminal domain, dimerisation subdomain"/>
    <property type="match status" value="1"/>
</dbReference>
<dbReference type="eggNOG" id="KOG1977">
    <property type="taxonomic scope" value="Eukaryota"/>
</dbReference>
<sequence length="752" mass="85891">MSNRIEPLPPTLSERLNSQTHVVSITSALKEVVQNSIDAKATTITIQLNLYSMHFVVIDNGIGLLPAELDLIGRPNVTSKLKRWNQIKNVKTYGFRGNALHSISEVSKITIITKVKNYNSSWLKLPDSEACLLDSKTRTDGKKLHGFPSDGQGTLMSVGHILYNLPVRRKIFMQEPKYKSYNTVREDLLQLLIHNPHIKMKMEYTDEYGRRNMLLNYTLRSVWLEGADLYSYVFRNVFGPVIPANTMKAIRLKGKGVLVTAAISKFPVRLKDFQFLFINRRKYINSTILKEIKSLFRQVAFGSSSITEPSIKSVGKPYNAYPVFIIDVECTSNIDDLIQSPSKDIIRPTLHEVIDPMIKKIVTLFLKSEGYSVPETAVNKEEQEQEQIQIPRSMAHEFSTKSNSLLTSKSGFDSKIKMAKYIHKDPTETINPILRSPNKVTKKAIKRLPRPLSSNNQKSPNKRRLKTPISTNDCWLDIPNVISNSPNKGLIESDLMAYQLTSSILKDCTIINQVDDKFILLKTASSQDRESVLLIVDQHACDERIKLESYLKDFFQDVINGTISSQPLWGIEIDVNFNERALFEAFRTEFQEWGIVYQVSQNFSGRDILMLQSLPTLLNSKANGDIYYLKKVLLQHVYDLQNFKRLKLNRKDRSTNETNISKFDWWKYINCIPKVFQEIFNSKACRSAIMFGDKLTQQECTILIKKLSECKVPFQCAHGRPSVIPLTKLRPGSDSYDKDICTLNGALSDYDI</sequence>
<reference evidence="6 7" key="1">
    <citation type="journal article" date="2011" name="Proc. Natl. Acad. Sci. U.S.A.">
        <title>Evolutionary erosion of yeast sex chromosomes by mating-type switching accidents.</title>
        <authorList>
            <person name="Gordon J.L."/>
            <person name="Armisen D."/>
            <person name="Proux-Wera E."/>
            <person name="Oheigeartaigh S.S."/>
            <person name="Byrne K.P."/>
            <person name="Wolfe K.H."/>
        </authorList>
    </citation>
    <scope>NUCLEOTIDE SEQUENCE [LARGE SCALE GENOMIC DNA]</scope>
    <source>
        <strain evidence="7">ATCC 76901 / BCRC 22586 / CBS 4309 / NBRC 1992 / NRRL Y-12630</strain>
    </source>
</reference>
<dbReference type="STRING" id="1064592.G0VCA9"/>
<dbReference type="GO" id="GO:0030983">
    <property type="term" value="F:mismatched DNA binding"/>
    <property type="evidence" value="ECO:0007669"/>
    <property type="project" value="InterPro"/>
</dbReference>
<dbReference type="HOGENOM" id="CLU_005415_1_0_1"/>
<dbReference type="InterPro" id="IPR013507">
    <property type="entry name" value="DNA_mismatch_S5_2-like"/>
</dbReference>
<dbReference type="InterPro" id="IPR042121">
    <property type="entry name" value="MutL_C_regsub"/>
</dbReference>
<dbReference type="AlphaFoldDB" id="G0VCA9"/>
<dbReference type="GO" id="GO:0005634">
    <property type="term" value="C:nucleus"/>
    <property type="evidence" value="ECO:0007669"/>
    <property type="project" value="EnsemblFungi"/>
</dbReference>
<dbReference type="InParanoid" id="G0VCA9"/>
<feature type="region of interest" description="Disordered" evidence="3">
    <location>
        <begin position="446"/>
        <end position="466"/>
    </location>
</feature>
<keyword evidence="2" id="KW-0227">DNA damage</keyword>
<organism evidence="6 7">
    <name type="scientific">Naumovozyma castellii</name>
    <name type="common">Yeast</name>
    <name type="synonym">Saccharomyces castellii</name>
    <dbReference type="NCBI Taxonomy" id="27288"/>
    <lineage>
        <taxon>Eukaryota</taxon>
        <taxon>Fungi</taxon>
        <taxon>Dikarya</taxon>
        <taxon>Ascomycota</taxon>
        <taxon>Saccharomycotina</taxon>
        <taxon>Saccharomycetes</taxon>
        <taxon>Saccharomycetales</taxon>
        <taxon>Saccharomycetaceae</taxon>
        <taxon>Naumovozyma</taxon>
    </lineage>
</organism>
<dbReference type="EMBL" id="HE576754">
    <property type="protein sequence ID" value="CCC69118.1"/>
    <property type="molecule type" value="Genomic_DNA"/>
</dbReference>
<dbReference type="Pfam" id="PF08676">
    <property type="entry name" value="MutL_C"/>
    <property type="match status" value="1"/>
</dbReference>
<dbReference type="InterPro" id="IPR037198">
    <property type="entry name" value="MutL_C_sf"/>
</dbReference>
<dbReference type="SMART" id="SM00853">
    <property type="entry name" value="MutL_C"/>
    <property type="match status" value="1"/>
</dbReference>
<dbReference type="OMA" id="NKWPMFY"/>
<dbReference type="SMART" id="SM01340">
    <property type="entry name" value="DNA_mis_repair"/>
    <property type="match status" value="1"/>
</dbReference>
<dbReference type="SUPFAM" id="SSF118116">
    <property type="entry name" value="DNA mismatch repair protein MutL"/>
    <property type="match status" value="1"/>
</dbReference>
<dbReference type="InterPro" id="IPR042120">
    <property type="entry name" value="MutL_C_dimsub"/>
</dbReference>
<dbReference type="GO" id="GO:0097587">
    <property type="term" value="C:MutLgamma complex"/>
    <property type="evidence" value="ECO:0007669"/>
    <property type="project" value="EnsemblFungi"/>
</dbReference>
<proteinExistence type="inferred from homology"/>
<dbReference type="InterPro" id="IPR036890">
    <property type="entry name" value="HATPase_C_sf"/>
</dbReference>
<dbReference type="GO" id="GO:0016887">
    <property type="term" value="F:ATP hydrolysis activity"/>
    <property type="evidence" value="ECO:0007669"/>
    <property type="project" value="InterPro"/>
</dbReference>
<dbReference type="FunCoup" id="G0VCA9">
    <property type="interactions" value="531"/>
</dbReference>
<evidence type="ECO:0008006" key="8">
    <source>
        <dbReference type="Google" id="ProtNLM"/>
    </source>
</evidence>
<dbReference type="Gene3D" id="3.30.230.10">
    <property type="match status" value="1"/>
</dbReference>
<dbReference type="GO" id="GO:0000710">
    <property type="term" value="P:meiotic mismatch repair"/>
    <property type="evidence" value="ECO:0007669"/>
    <property type="project" value="EnsemblFungi"/>
</dbReference>
<dbReference type="InterPro" id="IPR014790">
    <property type="entry name" value="MutL_C"/>
</dbReference>
<gene>
    <name evidence="6" type="primary">NCAS0C01280</name>
    <name evidence="6" type="ordered locus">NCAS_0C01280</name>
</gene>
<dbReference type="PANTHER" id="PTHR10073:SF47">
    <property type="entry name" value="DNA MISMATCH REPAIR PROTEIN MLH3"/>
    <property type="match status" value="1"/>
</dbReference>
<comment type="similarity">
    <text evidence="1">Belongs to the DNA mismatch repair MutL/HexB family.</text>
</comment>
<evidence type="ECO:0000256" key="3">
    <source>
        <dbReference type="SAM" id="MobiDB-lite"/>
    </source>
</evidence>
<name>G0VCA9_NAUCA</name>
<dbReference type="KEGG" id="ncs:NCAS_0C01280"/>
<dbReference type="GO" id="GO:0140664">
    <property type="term" value="F:ATP-dependent DNA damage sensor activity"/>
    <property type="evidence" value="ECO:0007669"/>
    <property type="project" value="InterPro"/>
</dbReference>
<feature type="domain" description="DNA mismatch repair protein S5" evidence="5">
    <location>
        <begin position="234"/>
        <end position="363"/>
    </location>
</feature>
<evidence type="ECO:0000313" key="6">
    <source>
        <dbReference type="EMBL" id="CCC69118.1"/>
    </source>
</evidence>
<evidence type="ECO:0000256" key="1">
    <source>
        <dbReference type="ARBA" id="ARBA00006082"/>
    </source>
</evidence>
<feature type="domain" description="MutL C-terminal dimerisation" evidence="4">
    <location>
        <begin position="510"/>
        <end position="695"/>
    </location>
</feature>
<accession>G0VCA9</accession>
<dbReference type="SUPFAM" id="SSF55874">
    <property type="entry name" value="ATPase domain of HSP90 chaperone/DNA topoisomerase II/histidine kinase"/>
    <property type="match status" value="1"/>
</dbReference>
<dbReference type="InterPro" id="IPR038973">
    <property type="entry name" value="MutL/Mlh/Pms-like"/>
</dbReference>
<protein>
    <recommendedName>
        <fullName evidence="8">MutL C-terminal dimerisation domain-containing protein</fullName>
    </recommendedName>
</protein>
<keyword evidence="7" id="KW-1185">Reference proteome</keyword>